<accession>A0A7X2NPE7</accession>
<evidence type="ECO:0000313" key="7">
    <source>
        <dbReference type="EMBL" id="MSS38644.1"/>
    </source>
</evidence>
<keyword evidence="3 5" id="KW-1133">Transmembrane helix</keyword>
<dbReference type="Proteomes" id="UP000429958">
    <property type="component" value="Unassembled WGS sequence"/>
</dbReference>
<dbReference type="RefSeq" id="WP_154474027.1">
    <property type="nucleotide sequence ID" value="NZ_DBEWUL010000117.1"/>
</dbReference>
<evidence type="ECO:0000256" key="2">
    <source>
        <dbReference type="ARBA" id="ARBA00022692"/>
    </source>
</evidence>
<dbReference type="InterPro" id="IPR012340">
    <property type="entry name" value="NA-bd_OB-fold"/>
</dbReference>
<dbReference type="EMBL" id="VUMD01000033">
    <property type="protein sequence ID" value="MSS38644.1"/>
    <property type="molecule type" value="Genomic_DNA"/>
</dbReference>
<dbReference type="PANTHER" id="PTHR33507:SF3">
    <property type="entry name" value="INNER MEMBRANE PROTEIN YBBJ"/>
    <property type="match status" value="1"/>
</dbReference>
<proteinExistence type="predicted"/>
<dbReference type="AlphaFoldDB" id="A0A7X2NPE7"/>
<comment type="subcellular location">
    <subcellularLocation>
        <location evidence="1">Membrane</location>
        <topology evidence="1">Multi-pass membrane protein</topology>
    </subcellularLocation>
</comment>
<dbReference type="InterPro" id="IPR052165">
    <property type="entry name" value="Membrane_assoc_protease"/>
</dbReference>
<organism evidence="7 8">
    <name type="scientific">Clostridium porci</name>
    <dbReference type="NCBI Taxonomy" id="2605778"/>
    <lineage>
        <taxon>Bacteria</taxon>
        <taxon>Bacillati</taxon>
        <taxon>Bacillota</taxon>
        <taxon>Clostridia</taxon>
        <taxon>Eubacteriales</taxon>
        <taxon>Clostridiaceae</taxon>
        <taxon>Clostridium</taxon>
    </lineage>
</organism>
<sequence>MTIVWLVAFIVFLMAEAASASLTSIWFAGGALAALVVHLCRGPLEIQLVIFVVVSFILFLMVRPFAYKYLYRQKTHTNVDSLTGRKAVVKTRINNEAGTGSAVLSGETWLARAAKEGESFEPGAVVIVKGVSGAKLLVEAADPEHNIEEA</sequence>
<dbReference type="PANTHER" id="PTHR33507">
    <property type="entry name" value="INNER MEMBRANE PROTEIN YBBJ"/>
    <property type="match status" value="1"/>
</dbReference>
<keyword evidence="4 5" id="KW-0472">Membrane</keyword>
<evidence type="ECO:0000313" key="8">
    <source>
        <dbReference type="Proteomes" id="UP000429958"/>
    </source>
</evidence>
<evidence type="ECO:0000256" key="4">
    <source>
        <dbReference type="ARBA" id="ARBA00023136"/>
    </source>
</evidence>
<comment type="caution">
    <text evidence="7">The sequence shown here is derived from an EMBL/GenBank/DDBJ whole genome shotgun (WGS) entry which is preliminary data.</text>
</comment>
<dbReference type="GO" id="GO:0005886">
    <property type="term" value="C:plasma membrane"/>
    <property type="evidence" value="ECO:0007669"/>
    <property type="project" value="TreeGrafter"/>
</dbReference>
<protein>
    <submittedName>
        <fullName evidence="7">NfeD family protein</fullName>
    </submittedName>
</protein>
<dbReference type="Pfam" id="PF01957">
    <property type="entry name" value="NfeD"/>
    <property type="match status" value="1"/>
</dbReference>
<keyword evidence="8" id="KW-1185">Reference proteome</keyword>
<evidence type="ECO:0000256" key="1">
    <source>
        <dbReference type="ARBA" id="ARBA00004141"/>
    </source>
</evidence>
<evidence type="ECO:0000256" key="5">
    <source>
        <dbReference type="SAM" id="Phobius"/>
    </source>
</evidence>
<gene>
    <name evidence="7" type="ORF">FYJ39_19570</name>
</gene>
<name>A0A7X2NPE7_9CLOT</name>
<dbReference type="Gene3D" id="2.40.50.140">
    <property type="entry name" value="Nucleic acid-binding proteins"/>
    <property type="match status" value="1"/>
</dbReference>
<feature type="transmembrane region" description="Helical" evidence="5">
    <location>
        <begin position="49"/>
        <end position="66"/>
    </location>
</feature>
<dbReference type="SUPFAM" id="SSF141322">
    <property type="entry name" value="NfeD domain-like"/>
    <property type="match status" value="1"/>
</dbReference>
<feature type="domain" description="NfeD-like C-terminal" evidence="6">
    <location>
        <begin position="79"/>
        <end position="139"/>
    </location>
</feature>
<evidence type="ECO:0000256" key="3">
    <source>
        <dbReference type="ARBA" id="ARBA00022989"/>
    </source>
</evidence>
<dbReference type="InterPro" id="IPR002810">
    <property type="entry name" value="NfeD-like_C"/>
</dbReference>
<reference evidence="7 8" key="1">
    <citation type="submission" date="2019-08" db="EMBL/GenBank/DDBJ databases">
        <title>In-depth cultivation of the pig gut microbiome towards novel bacterial diversity and tailored functional studies.</title>
        <authorList>
            <person name="Wylensek D."/>
            <person name="Hitch T.C.A."/>
            <person name="Clavel T."/>
        </authorList>
    </citation>
    <scope>NUCLEOTIDE SEQUENCE [LARGE SCALE GENOMIC DNA]</scope>
    <source>
        <strain evidence="7 8">WCA-389-WT-23D1</strain>
    </source>
</reference>
<keyword evidence="2 5" id="KW-0812">Transmembrane</keyword>
<evidence type="ECO:0000259" key="6">
    <source>
        <dbReference type="Pfam" id="PF01957"/>
    </source>
</evidence>